<name>B9BRS8_9BURK</name>
<dbReference type="Proteomes" id="UP000004535">
    <property type="component" value="Unassembled WGS sequence"/>
</dbReference>
<evidence type="ECO:0000256" key="1">
    <source>
        <dbReference type="ARBA" id="ARBA00003475"/>
    </source>
</evidence>
<protein>
    <recommendedName>
        <fullName evidence="4">Methylamine utilization protein MauE</fullName>
    </recommendedName>
</protein>
<gene>
    <name evidence="10" type="ORF">BURMUCGD2_4095</name>
</gene>
<accession>B9BRS8</accession>
<evidence type="ECO:0000256" key="2">
    <source>
        <dbReference type="ARBA" id="ARBA00004141"/>
    </source>
</evidence>
<dbReference type="Pfam" id="PF07291">
    <property type="entry name" value="MauE"/>
    <property type="match status" value="1"/>
</dbReference>
<keyword evidence="7 8" id="KW-0472">Membrane</keyword>
<evidence type="ECO:0000256" key="3">
    <source>
        <dbReference type="ARBA" id="ARBA00004856"/>
    </source>
</evidence>
<dbReference type="GO" id="GO:0016020">
    <property type="term" value="C:membrane"/>
    <property type="evidence" value="ECO:0007669"/>
    <property type="project" value="UniProtKB-SubCell"/>
</dbReference>
<evidence type="ECO:0000256" key="6">
    <source>
        <dbReference type="ARBA" id="ARBA00022989"/>
    </source>
</evidence>
<reference evidence="10 11" key="1">
    <citation type="journal article" date="2012" name="J. Bacteriol.">
        <title>Draft Genome Sequence Determination for Cystic Fibrosis and Chronic Granulomatous Disease Burkholderia multivorans Isolates.</title>
        <authorList>
            <person name="Varga J.J."/>
            <person name="Losada L."/>
            <person name="Zelazny A.M."/>
            <person name="Brinkac L."/>
            <person name="Harkins D."/>
            <person name="Radune D."/>
            <person name="Hostetler J."/>
            <person name="Sampaio E.P."/>
            <person name="Ronning C.M."/>
            <person name="Nierman W.C."/>
            <person name="Greenberg D.E."/>
            <person name="Holland S.M."/>
            <person name="Goldberg J.B."/>
        </authorList>
    </citation>
    <scope>NUCLEOTIDE SEQUENCE [LARGE SCALE GENOMIC DNA]</scope>
    <source>
        <strain evidence="10 11">CGD2</strain>
    </source>
</reference>
<comment type="subcellular location">
    <subcellularLocation>
        <location evidence="2">Membrane</location>
        <topology evidence="2">Multi-pass membrane protein</topology>
    </subcellularLocation>
</comment>
<dbReference type="UniPathway" id="UPA00895"/>
<sequence length="193" mass="19624">MTIDPVLATSAQAGAAAVVLLGAIAKLRAPVAFRDAVAGYRLLPDALVAPAALAIPLVEALGAAALLFPDTRTAAAIGLIALLIAFAAALAANILRGRTDIDCGCTGFAGVRAVPGANASGAAAPRRIGWLHVARVLLLVALVATALLAPDTRAVVWFDYLTLFFSVPLNVCALLTVDVLLANVPRLTATRNS</sequence>
<evidence type="ECO:0000313" key="11">
    <source>
        <dbReference type="Proteomes" id="UP000004535"/>
    </source>
</evidence>
<feature type="transmembrane region" description="Helical" evidence="8">
    <location>
        <begin position="6"/>
        <end position="25"/>
    </location>
</feature>
<evidence type="ECO:0000256" key="7">
    <source>
        <dbReference type="ARBA" id="ARBA00023136"/>
    </source>
</evidence>
<dbReference type="GO" id="GO:0030416">
    <property type="term" value="P:methylamine metabolic process"/>
    <property type="evidence" value="ECO:0007669"/>
    <property type="project" value="InterPro"/>
</dbReference>
<feature type="transmembrane region" description="Helical" evidence="8">
    <location>
        <begin position="128"/>
        <end position="148"/>
    </location>
</feature>
<evidence type="ECO:0000259" key="9">
    <source>
        <dbReference type="Pfam" id="PF07291"/>
    </source>
</evidence>
<dbReference type="AlphaFoldDB" id="B9BRS8"/>
<keyword evidence="5 8" id="KW-0812">Transmembrane</keyword>
<organism evidence="10 11">
    <name type="scientific">Burkholderia multivorans CGD2</name>
    <dbReference type="NCBI Taxonomy" id="513052"/>
    <lineage>
        <taxon>Bacteria</taxon>
        <taxon>Pseudomonadati</taxon>
        <taxon>Pseudomonadota</taxon>
        <taxon>Betaproteobacteria</taxon>
        <taxon>Burkholderiales</taxon>
        <taxon>Burkholderiaceae</taxon>
        <taxon>Burkholderia</taxon>
        <taxon>Burkholderia cepacia complex</taxon>
    </lineage>
</organism>
<feature type="domain" description="Methylamine utilisation protein MauE" evidence="9">
    <location>
        <begin position="7"/>
        <end position="147"/>
    </location>
</feature>
<comment type="pathway">
    <text evidence="3">One-carbon metabolism; methylamine degradation.</text>
</comment>
<dbReference type="InterPro" id="IPR009908">
    <property type="entry name" value="Methylamine_util_MauE"/>
</dbReference>
<feature type="transmembrane region" description="Helical" evidence="8">
    <location>
        <begin position="46"/>
        <end position="68"/>
    </location>
</feature>
<feature type="transmembrane region" description="Helical" evidence="8">
    <location>
        <begin position="74"/>
        <end position="95"/>
    </location>
</feature>
<evidence type="ECO:0000256" key="4">
    <source>
        <dbReference type="ARBA" id="ARBA00019078"/>
    </source>
</evidence>
<evidence type="ECO:0000313" key="10">
    <source>
        <dbReference type="EMBL" id="EEE06499.1"/>
    </source>
</evidence>
<keyword evidence="6 8" id="KW-1133">Transmembrane helix</keyword>
<proteinExistence type="predicted"/>
<evidence type="ECO:0000256" key="5">
    <source>
        <dbReference type="ARBA" id="ARBA00022692"/>
    </source>
</evidence>
<dbReference type="EMBL" id="ACFC01000006">
    <property type="protein sequence ID" value="EEE06499.1"/>
    <property type="molecule type" value="Genomic_DNA"/>
</dbReference>
<comment type="function">
    <text evidence="1">May be specifically involved in the processing, transport, and/or maturation of the MADH beta-subunit.</text>
</comment>
<evidence type="ECO:0000256" key="8">
    <source>
        <dbReference type="SAM" id="Phobius"/>
    </source>
</evidence>
<dbReference type="RefSeq" id="WP_006406055.1">
    <property type="nucleotide sequence ID" value="NZ_ACFC01000006.1"/>
</dbReference>
<feature type="transmembrane region" description="Helical" evidence="8">
    <location>
        <begin position="160"/>
        <end position="181"/>
    </location>
</feature>
<comment type="caution">
    <text evidence="10">The sequence shown here is derived from an EMBL/GenBank/DDBJ whole genome shotgun (WGS) entry which is preliminary data.</text>
</comment>